<gene>
    <name evidence="3" type="ORF">HNR65_002101</name>
</gene>
<name>A0A7W0C9V2_9BACT</name>
<dbReference type="InterPro" id="IPR026037">
    <property type="entry name" value="PgpA"/>
</dbReference>
<feature type="transmembrane region" description="Helical" evidence="1">
    <location>
        <begin position="82"/>
        <end position="106"/>
    </location>
</feature>
<comment type="caution">
    <text evidence="3">The sequence shown here is derived from an EMBL/GenBank/DDBJ whole genome shotgun (WGS) entry which is preliminary data.</text>
</comment>
<keyword evidence="4" id="KW-1185">Reference proteome</keyword>
<dbReference type="Pfam" id="PF04608">
    <property type="entry name" value="PgpA"/>
    <property type="match status" value="1"/>
</dbReference>
<dbReference type="GO" id="GO:0006655">
    <property type="term" value="P:phosphatidylglycerol biosynthetic process"/>
    <property type="evidence" value="ECO:0007669"/>
    <property type="project" value="UniProtKB-UniPathway"/>
</dbReference>
<reference evidence="3 4" key="1">
    <citation type="submission" date="2020-07" db="EMBL/GenBank/DDBJ databases">
        <title>Genomic Encyclopedia of Type Strains, Phase IV (KMG-IV): sequencing the most valuable type-strain genomes for metagenomic binning, comparative biology and taxonomic classification.</title>
        <authorList>
            <person name="Goeker M."/>
        </authorList>
    </citation>
    <scope>NUCLEOTIDE SEQUENCE [LARGE SCALE GENOMIC DNA]</scope>
    <source>
        <strain evidence="3 4">DSM 17721</strain>
    </source>
</reference>
<dbReference type="SUPFAM" id="SSF101307">
    <property type="entry name" value="YutG-like"/>
    <property type="match status" value="1"/>
</dbReference>
<feature type="transmembrane region" description="Helical" evidence="1">
    <location>
        <begin position="45"/>
        <end position="62"/>
    </location>
</feature>
<dbReference type="PANTHER" id="PTHR36305:SF1">
    <property type="entry name" value="PHOSPHATIDYLGLYCEROPHOSPHATASE A"/>
    <property type="match status" value="1"/>
</dbReference>
<dbReference type="InterPro" id="IPR007686">
    <property type="entry name" value="YutG/PgpA"/>
</dbReference>
<keyword evidence="1" id="KW-0472">Membrane</keyword>
<evidence type="ECO:0000313" key="3">
    <source>
        <dbReference type="EMBL" id="MBA2881770.1"/>
    </source>
</evidence>
<evidence type="ECO:0000256" key="1">
    <source>
        <dbReference type="SAM" id="Phobius"/>
    </source>
</evidence>
<dbReference type="UniPathway" id="UPA00084">
    <property type="reaction ID" value="UER00504"/>
</dbReference>
<sequence>MNFISKLSVAVATGGYIGKIPFAPGTFGSLPGLLLYWVMAQMHTGYAVLLALAVIAAAVWSAGRAELVMGQKDPGAIVIDEIAGMAVVFVGLPLSWPLAVSGFVLFRIFDIIKPFPVGWLERRFDGGLGVVIDDVAAGLICRVILAAALAVLPAGFG</sequence>
<feature type="domain" description="YutG/PgpA" evidence="2">
    <location>
        <begin position="11"/>
        <end position="147"/>
    </location>
</feature>
<dbReference type="EMBL" id="JACDUS010000005">
    <property type="protein sequence ID" value="MBA2881770.1"/>
    <property type="molecule type" value="Genomic_DNA"/>
</dbReference>
<dbReference type="EC" id="3.1.3.27" evidence="3"/>
<protein>
    <submittedName>
        <fullName evidence="3">Phosphatidylglycerophosphatase A</fullName>
        <ecNumber evidence="3">3.1.3.27</ecNumber>
    </submittedName>
</protein>
<dbReference type="Proteomes" id="UP000525298">
    <property type="component" value="Unassembled WGS sequence"/>
</dbReference>
<dbReference type="InterPro" id="IPR036681">
    <property type="entry name" value="PgpA-like_sf"/>
</dbReference>
<dbReference type="CDD" id="cd06971">
    <property type="entry name" value="PgpA"/>
    <property type="match status" value="1"/>
</dbReference>
<dbReference type="RefSeq" id="WP_181551425.1">
    <property type="nucleotide sequence ID" value="NZ_JACDUS010000005.1"/>
</dbReference>
<dbReference type="PIRSF" id="PIRSF006162">
    <property type="entry name" value="PgpA"/>
    <property type="match status" value="1"/>
</dbReference>
<keyword evidence="1" id="KW-1133">Transmembrane helix</keyword>
<evidence type="ECO:0000313" key="4">
    <source>
        <dbReference type="Proteomes" id="UP000525298"/>
    </source>
</evidence>
<feature type="transmembrane region" description="Helical" evidence="1">
    <location>
        <begin position="20"/>
        <end position="38"/>
    </location>
</feature>
<accession>A0A7W0C9V2</accession>
<keyword evidence="1" id="KW-0812">Transmembrane</keyword>
<organism evidence="3 4">
    <name type="scientific">Desulfosalsimonas propionicica</name>
    <dbReference type="NCBI Taxonomy" id="332175"/>
    <lineage>
        <taxon>Bacteria</taxon>
        <taxon>Pseudomonadati</taxon>
        <taxon>Thermodesulfobacteriota</taxon>
        <taxon>Desulfobacteria</taxon>
        <taxon>Desulfobacterales</taxon>
        <taxon>Desulfosalsimonadaceae</taxon>
        <taxon>Desulfosalsimonas</taxon>
    </lineage>
</organism>
<evidence type="ECO:0000259" key="2">
    <source>
        <dbReference type="Pfam" id="PF04608"/>
    </source>
</evidence>
<dbReference type="GO" id="GO:0008962">
    <property type="term" value="F:phosphatidylglycerophosphatase activity"/>
    <property type="evidence" value="ECO:0007669"/>
    <property type="project" value="UniProtKB-EC"/>
</dbReference>
<keyword evidence="3" id="KW-0378">Hydrolase</keyword>
<proteinExistence type="predicted"/>
<dbReference type="AlphaFoldDB" id="A0A7W0C9V2"/>
<dbReference type="PANTHER" id="PTHR36305">
    <property type="entry name" value="PHOSPHATIDYLGLYCEROPHOSPHATASE A"/>
    <property type="match status" value="1"/>
</dbReference>